<protein>
    <submittedName>
        <fullName evidence="1">Uncharacterized protein</fullName>
    </submittedName>
</protein>
<evidence type="ECO:0000313" key="1">
    <source>
        <dbReference type="EMBL" id="EOA37667.1"/>
    </source>
</evidence>
<name>R0GNZ6_9BRAS</name>
<dbReference type="AlphaFoldDB" id="R0GNZ6"/>
<reference evidence="2" key="1">
    <citation type="journal article" date="2013" name="Nat. Genet.">
        <title>The Capsella rubella genome and the genomic consequences of rapid mating system evolution.</title>
        <authorList>
            <person name="Slotte T."/>
            <person name="Hazzouri K.M."/>
            <person name="Agren J.A."/>
            <person name="Koenig D."/>
            <person name="Maumus F."/>
            <person name="Guo Y.L."/>
            <person name="Steige K."/>
            <person name="Platts A.E."/>
            <person name="Escobar J.S."/>
            <person name="Newman L.K."/>
            <person name="Wang W."/>
            <person name="Mandakova T."/>
            <person name="Vello E."/>
            <person name="Smith L.M."/>
            <person name="Henz S.R."/>
            <person name="Steffen J."/>
            <person name="Takuno S."/>
            <person name="Brandvain Y."/>
            <person name="Coop G."/>
            <person name="Andolfatto P."/>
            <person name="Hu T.T."/>
            <person name="Blanchette M."/>
            <person name="Clark R.M."/>
            <person name="Quesneville H."/>
            <person name="Nordborg M."/>
            <person name="Gaut B.S."/>
            <person name="Lysak M.A."/>
            <person name="Jenkins J."/>
            <person name="Grimwood J."/>
            <person name="Chapman J."/>
            <person name="Prochnik S."/>
            <person name="Shu S."/>
            <person name="Rokhsar D."/>
            <person name="Schmutz J."/>
            <person name="Weigel D."/>
            <person name="Wright S.I."/>
        </authorList>
    </citation>
    <scope>NUCLEOTIDE SEQUENCE [LARGE SCALE GENOMIC DNA]</scope>
    <source>
        <strain evidence="2">cv. Monte Gargano</strain>
    </source>
</reference>
<dbReference type="OrthoDB" id="1027012at2759"/>
<accession>R0GNZ6</accession>
<dbReference type="KEGG" id="crb:17899394"/>
<proteinExistence type="predicted"/>
<sequence length="135" mass="15552">MADQNNTAPFEVTKLDHYIKYQPEAEDFIVDVEVKVLRQGSSSPPLEMFFSSLVDEFIWEDEDCQEKVELYELLVDEAGIDASEAQFLLYDLILYVCNMTQPLDKRFTGVFSLMFEVRVKPVDLNHAGSEQTKSQ</sequence>
<gene>
    <name evidence="1" type="ORF">CARUB_v10012259mg</name>
</gene>
<evidence type="ECO:0000313" key="2">
    <source>
        <dbReference type="Proteomes" id="UP000029121"/>
    </source>
</evidence>
<dbReference type="Proteomes" id="UP000029121">
    <property type="component" value="Unassembled WGS sequence"/>
</dbReference>
<dbReference type="EMBL" id="KB870805">
    <property type="protein sequence ID" value="EOA37667.1"/>
    <property type="molecule type" value="Genomic_DNA"/>
</dbReference>
<organism evidence="1 2">
    <name type="scientific">Capsella rubella</name>
    <dbReference type="NCBI Taxonomy" id="81985"/>
    <lineage>
        <taxon>Eukaryota</taxon>
        <taxon>Viridiplantae</taxon>
        <taxon>Streptophyta</taxon>
        <taxon>Embryophyta</taxon>
        <taxon>Tracheophyta</taxon>
        <taxon>Spermatophyta</taxon>
        <taxon>Magnoliopsida</taxon>
        <taxon>eudicotyledons</taxon>
        <taxon>Gunneridae</taxon>
        <taxon>Pentapetalae</taxon>
        <taxon>rosids</taxon>
        <taxon>malvids</taxon>
        <taxon>Brassicales</taxon>
        <taxon>Brassicaceae</taxon>
        <taxon>Camelineae</taxon>
        <taxon>Capsella</taxon>
    </lineage>
</organism>
<keyword evidence="2" id="KW-1185">Reference proteome</keyword>